<organism evidence="3 4">
    <name type="scientific">Rhizobium rhizogenes NBRC 13257</name>
    <dbReference type="NCBI Taxonomy" id="1220581"/>
    <lineage>
        <taxon>Bacteria</taxon>
        <taxon>Pseudomonadati</taxon>
        <taxon>Pseudomonadota</taxon>
        <taxon>Alphaproteobacteria</taxon>
        <taxon>Hyphomicrobiales</taxon>
        <taxon>Rhizobiaceae</taxon>
        <taxon>Rhizobium/Agrobacterium group</taxon>
        <taxon>Rhizobium</taxon>
    </lineage>
</organism>
<comment type="caution">
    <text evidence="3">The sequence shown here is derived from an EMBL/GenBank/DDBJ whole genome shotgun (WGS) entry which is preliminary data.</text>
</comment>
<gene>
    <name evidence="3" type="ORF">RRH01S_24_00830</name>
</gene>
<dbReference type="InterPro" id="IPR029069">
    <property type="entry name" value="HotDog_dom_sf"/>
</dbReference>
<reference evidence="3 4" key="1">
    <citation type="submission" date="2014-05" db="EMBL/GenBank/DDBJ databases">
        <title>Whole genome shotgun sequence of Rhizobium rhizogenes NBRC 13257.</title>
        <authorList>
            <person name="Katano-Makiyama Y."/>
            <person name="Hosoyama A."/>
            <person name="Hashimoto M."/>
            <person name="Hosoyama Y."/>
            <person name="Noguchi M."/>
            <person name="Tsuchikane K."/>
            <person name="Kimura A."/>
            <person name="Ohji S."/>
            <person name="Ichikawa N."/>
            <person name="Yamazoe A."/>
            <person name="Fujita N."/>
        </authorList>
    </citation>
    <scope>NUCLEOTIDE SEQUENCE [LARGE SCALE GENOMIC DNA]</scope>
    <source>
        <strain evidence="3 4">NBRC 13257</strain>
    </source>
</reference>
<sequence length="283" mass="30851">MTVSLQALMDFPIPEARQTVTARDAILYALTVGYGAAPLDPAHLQRLQEHDLRPTPTLANVVAHAGSWMKDAGVNWQRLVHSEHRLTIHRPLPLDIPLKSRSRMLSVVDRGPEKGMFATFERTILTQAEETPVATIVQTNACRDDGGCGSAGTPPEPLAPLPDRKPDANLVIVVPEDAALLYRLNGDLNPLHSDPDYAALAGFKRPILHGLCTFGHAGYAIGKTLGTNDIADVGFIAARFTAVVFPGDRLEFDIWRESQDIRFRARVPARAVTALDYGTARLA</sequence>
<evidence type="ECO:0000259" key="2">
    <source>
        <dbReference type="Pfam" id="PF22622"/>
    </source>
</evidence>
<dbReference type="InterPro" id="IPR054357">
    <property type="entry name" value="MFE-2_N"/>
</dbReference>
<dbReference type="AlphaFoldDB" id="A0AA87Q6Y2"/>
<dbReference type="GO" id="GO:0003857">
    <property type="term" value="F:(3S)-3-hydroxyacyl-CoA dehydrogenase (NAD+) activity"/>
    <property type="evidence" value="ECO:0007669"/>
    <property type="project" value="TreeGrafter"/>
</dbReference>
<dbReference type="CDD" id="cd03448">
    <property type="entry name" value="HDE_HSD"/>
    <property type="match status" value="1"/>
</dbReference>
<dbReference type="GO" id="GO:0004300">
    <property type="term" value="F:enoyl-CoA hydratase activity"/>
    <property type="evidence" value="ECO:0007669"/>
    <property type="project" value="TreeGrafter"/>
</dbReference>
<dbReference type="GO" id="GO:0006635">
    <property type="term" value="P:fatty acid beta-oxidation"/>
    <property type="evidence" value="ECO:0007669"/>
    <property type="project" value="TreeGrafter"/>
</dbReference>
<dbReference type="Proteomes" id="UP000026941">
    <property type="component" value="Unassembled WGS sequence"/>
</dbReference>
<dbReference type="InterPro" id="IPR002539">
    <property type="entry name" value="MaoC-like_dom"/>
</dbReference>
<dbReference type="Gene3D" id="3.10.129.10">
    <property type="entry name" value="Hotdog Thioesterase"/>
    <property type="match status" value="1"/>
</dbReference>
<dbReference type="GO" id="GO:0044594">
    <property type="term" value="F:17-beta-hydroxysteroid dehydrogenase (NAD+) activity"/>
    <property type="evidence" value="ECO:0007669"/>
    <property type="project" value="TreeGrafter"/>
</dbReference>
<dbReference type="EMBL" id="BAYX01000024">
    <property type="protein sequence ID" value="GAJ96690.1"/>
    <property type="molecule type" value="Genomic_DNA"/>
</dbReference>
<evidence type="ECO:0000259" key="1">
    <source>
        <dbReference type="Pfam" id="PF01575"/>
    </source>
</evidence>
<protein>
    <submittedName>
        <fullName evidence="3">Enoyl-CoA hydratase</fullName>
    </submittedName>
</protein>
<dbReference type="RefSeq" id="WP_042476942.1">
    <property type="nucleotide sequence ID" value="NZ_BAYX01000024.1"/>
</dbReference>
<dbReference type="SUPFAM" id="SSF54637">
    <property type="entry name" value="Thioesterase/thiol ester dehydrase-isomerase"/>
    <property type="match status" value="2"/>
</dbReference>
<dbReference type="Pfam" id="PF22622">
    <property type="entry name" value="MFE-2_hydrat-2_N"/>
    <property type="match status" value="1"/>
</dbReference>
<dbReference type="Pfam" id="PF01575">
    <property type="entry name" value="MaoC_dehydratas"/>
    <property type="match status" value="1"/>
</dbReference>
<dbReference type="PANTHER" id="PTHR13078:SF56">
    <property type="entry name" value="PEROXISOMAL MULTIFUNCTIONAL ENZYME TYPE 2"/>
    <property type="match status" value="1"/>
</dbReference>
<feature type="domain" description="MaoC-like" evidence="1">
    <location>
        <begin position="161"/>
        <end position="266"/>
    </location>
</feature>
<accession>A0AA87Q6Y2</accession>
<name>A0AA87Q6Y2_RHIRH</name>
<proteinExistence type="predicted"/>
<evidence type="ECO:0000313" key="3">
    <source>
        <dbReference type="EMBL" id="GAJ96690.1"/>
    </source>
</evidence>
<evidence type="ECO:0000313" key="4">
    <source>
        <dbReference type="Proteomes" id="UP000026941"/>
    </source>
</evidence>
<dbReference type="PANTHER" id="PTHR13078">
    <property type="entry name" value="PEROXISOMAL MULTIFUNCTIONAL ENZYME TYPE 2-RELATED"/>
    <property type="match status" value="1"/>
</dbReference>
<feature type="domain" description="Peroxisomal multifunctional enzyme type 2-like N-terminal" evidence="2">
    <location>
        <begin position="20"/>
        <end position="135"/>
    </location>
</feature>